<keyword evidence="8" id="KW-1185">Reference proteome</keyword>
<dbReference type="GeneID" id="114848423"/>
<keyword evidence="2" id="KW-0479">Metal-binding</keyword>
<sequence>MTLDLKIPREKRYDPNDSTLTFVAAEDELGWFASPRALMSCGHVATPTLLTRWCRRLLDQGESRFVCGQTGCNVEWPYEEVCKMALLTPEEKKHFEKAMKSNAATCFPTKPCPKCTCPVVRRRRSSLRVRCTMCPGNLGDTFRFCWQCLRRWRGPAPRSDRCASYGCTNELVKLLQSCPEAAFKRVSGAAGCPSMRACPACGILLQHDSRHCKNVRCLRCRVQFCFVCLKRTRDCCTTSDIFAACSSGVAPRQTSIPEWWRKKRQEHRANVIQASVCL</sequence>
<keyword evidence="3" id="KW-0677">Repeat</keyword>
<dbReference type="InParanoid" id="A0A6P7LK48"/>
<evidence type="ECO:0000256" key="4">
    <source>
        <dbReference type="ARBA" id="ARBA00022771"/>
    </source>
</evidence>
<protein>
    <submittedName>
        <fullName evidence="9">E3 ubiquitin-protein ligase ARIH2-like</fullName>
    </submittedName>
</protein>
<evidence type="ECO:0000256" key="3">
    <source>
        <dbReference type="ARBA" id="ARBA00022737"/>
    </source>
</evidence>
<dbReference type="SUPFAM" id="SSF57850">
    <property type="entry name" value="RING/U-box"/>
    <property type="match status" value="1"/>
</dbReference>
<dbReference type="KEGG" id="bspl:114848423"/>
<keyword evidence="1" id="KW-0808">Transferase</keyword>
<dbReference type="GO" id="GO:0016740">
    <property type="term" value="F:transferase activity"/>
    <property type="evidence" value="ECO:0007669"/>
    <property type="project" value="UniProtKB-KW"/>
</dbReference>
<evidence type="ECO:0000256" key="6">
    <source>
        <dbReference type="ARBA" id="ARBA00022833"/>
    </source>
</evidence>
<gene>
    <name evidence="9" type="primary">LOC114848423</name>
</gene>
<dbReference type="GO" id="GO:0008270">
    <property type="term" value="F:zinc ion binding"/>
    <property type="evidence" value="ECO:0007669"/>
    <property type="project" value="UniProtKB-KW"/>
</dbReference>
<keyword evidence="4" id="KW-0863">Zinc-finger</keyword>
<accession>A0A6P7LK48</accession>
<proteinExistence type="predicted"/>
<dbReference type="Proteomes" id="UP000515150">
    <property type="component" value="Chromosome 2"/>
</dbReference>
<evidence type="ECO:0000256" key="1">
    <source>
        <dbReference type="ARBA" id="ARBA00022679"/>
    </source>
</evidence>
<keyword evidence="6" id="KW-0862">Zinc</keyword>
<evidence type="ECO:0000259" key="7">
    <source>
        <dbReference type="PROSITE" id="PS51873"/>
    </source>
</evidence>
<dbReference type="AlphaFoldDB" id="A0A6P7LK48"/>
<evidence type="ECO:0000313" key="9">
    <source>
        <dbReference type="RefSeq" id="XP_028994715.1"/>
    </source>
</evidence>
<organism evidence="8 9">
    <name type="scientific">Betta splendens</name>
    <name type="common">Siamese fighting fish</name>
    <dbReference type="NCBI Taxonomy" id="158456"/>
    <lineage>
        <taxon>Eukaryota</taxon>
        <taxon>Metazoa</taxon>
        <taxon>Chordata</taxon>
        <taxon>Craniata</taxon>
        <taxon>Vertebrata</taxon>
        <taxon>Euteleostomi</taxon>
        <taxon>Actinopterygii</taxon>
        <taxon>Neopterygii</taxon>
        <taxon>Teleostei</taxon>
        <taxon>Neoteleostei</taxon>
        <taxon>Acanthomorphata</taxon>
        <taxon>Anabantaria</taxon>
        <taxon>Anabantiformes</taxon>
        <taxon>Anabantoidei</taxon>
        <taxon>Osphronemidae</taxon>
        <taxon>Betta</taxon>
    </lineage>
</organism>
<evidence type="ECO:0000256" key="2">
    <source>
        <dbReference type="ARBA" id="ARBA00022723"/>
    </source>
</evidence>
<reference evidence="9" key="1">
    <citation type="submission" date="2025-08" db="UniProtKB">
        <authorList>
            <consortium name="RefSeq"/>
        </authorList>
    </citation>
    <scope>IDENTIFICATION</scope>
</reference>
<dbReference type="OrthoDB" id="419317at2759"/>
<dbReference type="RefSeq" id="XP_028994715.1">
    <property type="nucleotide sequence ID" value="XM_029138882.2"/>
</dbReference>
<feature type="domain" description="RING-type" evidence="7">
    <location>
        <begin position="17"/>
        <end position="249"/>
    </location>
</feature>
<keyword evidence="5" id="KW-0833">Ubl conjugation pathway</keyword>
<dbReference type="PROSITE" id="PS51873">
    <property type="entry name" value="TRIAD"/>
    <property type="match status" value="1"/>
</dbReference>
<evidence type="ECO:0000313" key="8">
    <source>
        <dbReference type="Proteomes" id="UP000515150"/>
    </source>
</evidence>
<dbReference type="InterPro" id="IPR044066">
    <property type="entry name" value="TRIAD_supradom"/>
</dbReference>
<evidence type="ECO:0000256" key="5">
    <source>
        <dbReference type="ARBA" id="ARBA00022786"/>
    </source>
</evidence>
<name>A0A6P7LK48_BETSP</name>